<evidence type="ECO:0000256" key="3">
    <source>
        <dbReference type="ARBA" id="ARBA00007869"/>
    </source>
</evidence>
<feature type="region of interest" description="Disordered" evidence="9">
    <location>
        <begin position="1"/>
        <end position="114"/>
    </location>
</feature>
<protein>
    <recommendedName>
        <fullName evidence="8">rRNA-processing protein</fullName>
    </recommendedName>
</protein>
<comment type="similarity">
    <text evidence="3 8">Belongs to the CGR1 family.</text>
</comment>
<feature type="compositionally biased region" description="Basic and acidic residues" evidence="9">
    <location>
        <begin position="49"/>
        <end position="74"/>
    </location>
</feature>
<evidence type="ECO:0000256" key="2">
    <source>
        <dbReference type="ARBA" id="ARBA00004604"/>
    </source>
</evidence>
<reference evidence="10 11" key="1">
    <citation type="journal article" date="2018" name="Mol. Biol. Evol.">
        <title>Broad Genomic Sampling Reveals a Smut Pathogenic Ancestry of the Fungal Clade Ustilaginomycotina.</title>
        <authorList>
            <person name="Kijpornyongpan T."/>
            <person name="Mondo S.J."/>
            <person name="Barry K."/>
            <person name="Sandor L."/>
            <person name="Lee J."/>
            <person name="Lipzen A."/>
            <person name="Pangilinan J."/>
            <person name="LaButti K."/>
            <person name="Hainaut M."/>
            <person name="Henrissat B."/>
            <person name="Grigoriev I.V."/>
            <person name="Spatafora J.W."/>
            <person name="Aime M.C."/>
        </authorList>
    </citation>
    <scope>NUCLEOTIDE SEQUENCE [LARGE SCALE GENOMIC DNA]</scope>
    <source>
        <strain evidence="10 11">MCA 5214</strain>
    </source>
</reference>
<dbReference type="GeneID" id="37031645"/>
<keyword evidence="6" id="KW-0175">Coiled coil</keyword>
<feature type="compositionally biased region" description="Low complexity" evidence="9">
    <location>
        <begin position="17"/>
        <end position="39"/>
    </location>
</feature>
<feature type="compositionally biased region" description="Basic and acidic residues" evidence="9">
    <location>
        <begin position="81"/>
        <end position="97"/>
    </location>
</feature>
<sequence>MASASTSQVTLNAEVGSSSSTPSTSSTAPTRPASANPSSKPKTTPWARKLQERQRLAAMKTKEREMKAEVEAIKERRRKKQEKERLGRMAEKMSAKRLERKKKKMGIANKKVAH</sequence>
<dbReference type="EMBL" id="KZ819676">
    <property type="protein sequence ID" value="PWN25354.1"/>
    <property type="molecule type" value="Genomic_DNA"/>
</dbReference>
<dbReference type="OrthoDB" id="277961at2759"/>
<keyword evidence="7 8" id="KW-0539">Nucleus</keyword>
<name>A0A316UK95_9BASI</name>
<gene>
    <name evidence="10" type="ORF">BDZ90DRAFT_73689</name>
</gene>
<evidence type="ECO:0000313" key="11">
    <source>
        <dbReference type="Proteomes" id="UP000245884"/>
    </source>
</evidence>
<dbReference type="GO" id="GO:0005730">
    <property type="term" value="C:nucleolus"/>
    <property type="evidence" value="ECO:0007669"/>
    <property type="project" value="UniProtKB-SubCell"/>
</dbReference>
<keyword evidence="4 8" id="KW-0690">Ribosome biogenesis</keyword>
<proteinExistence type="inferred from homology"/>
<evidence type="ECO:0000256" key="7">
    <source>
        <dbReference type="ARBA" id="ARBA00023242"/>
    </source>
</evidence>
<dbReference type="GO" id="GO:0006364">
    <property type="term" value="P:rRNA processing"/>
    <property type="evidence" value="ECO:0007669"/>
    <property type="project" value="UniProtKB-UniRule"/>
</dbReference>
<keyword evidence="11" id="KW-1185">Reference proteome</keyword>
<comment type="function">
    <text evidence="1 8">Involved in nucleolar integrity and required for processing of the pre-rRNA for the 60S ribosome subunit.</text>
</comment>
<feature type="compositionally biased region" description="Polar residues" evidence="9">
    <location>
        <begin position="1"/>
        <end position="11"/>
    </location>
</feature>
<evidence type="ECO:0000256" key="4">
    <source>
        <dbReference type="ARBA" id="ARBA00022517"/>
    </source>
</evidence>
<dbReference type="Pfam" id="PF03879">
    <property type="entry name" value="Cgr1"/>
    <property type="match status" value="1"/>
</dbReference>
<evidence type="ECO:0000313" key="10">
    <source>
        <dbReference type="EMBL" id="PWN25354.1"/>
    </source>
</evidence>
<dbReference type="Proteomes" id="UP000245884">
    <property type="component" value="Unassembled WGS sequence"/>
</dbReference>
<organism evidence="10 11">
    <name type="scientific">Jaminaea rosea</name>
    <dbReference type="NCBI Taxonomy" id="1569628"/>
    <lineage>
        <taxon>Eukaryota</taxon>
        <taxon>Fungi</taxon>
        <taxon>Dikarya</taxon>
        <taxon>Basidiomycota</taxon>
        <taxon>Ustilaginomycotina</taxon>
        <taxon>Exobasidiomycetes</taxon>
        <taxon>Microstromatales</taxon>
        <taxon>Microstromatales incertae sedis</taxon>
        <taxon>Jaminaea</taxon>
    </lineage>
</organism>
<accession>A0A316UK95</accession>
<evidence type="ECO:0000256" key="1">
    <source>
        <dbReference type="ARBA" id="ARBA00004090"/>
    </source>
</evidence>
<dbReference type="RefSeq" id="XP_025359966.1">
    <property type="nucleotide sequence ID" value="XM_025509822.1"/>
</dbReference>
<evidence type="ECO:0000256" key="8">
    <source>
        <dbReference type="RuleBase" id="RU363084"/>
    </source>
</evidence>
<evidence type="ECO:0000256" key="6">
    <source>
        <dbReference type="ARBA" id="ARBA00023054"/>
    </source>
</evidence>
<evidence type="ECO:0000256" key="9">
    <source>
        <dbReference type="SAM" id="MobiDB-lite"/>
    </source>
</evidence>
<dbReference type="AlphaFoldDB" id="A0A316UK95"/>
<keyword evidence="5 8" id="KW-0698">rRNA processing</keyword>
<feature type="compositionally biased region" description="Basic residues" evidence="9">
    <location>
        <begin position="98"/>
        <end position="114"/>
    </location>
</feature>
<dbReference type="InterPro" id="IPR005579">
    <property type="entry name" value="Cgr1-like"/>
</dbReference>
<evidence type="ECO:0000256" key="5">
    <source>
        <dbReference type="ARBA" id="ARBA00022552"/>
    </source>
</evidence>
<comment type="subcellular location">
    <subcellularLocation>
        <location evidence="2 8">Nucleus</location>
        <location evidence="2 8">Nucleolus</location>
    </subcellularLocation>
</comment>